<dbReference type="GO" id="GO:0048038">
    <property type="term" value="F:quinone binding"/>
    <property type="evidence" value="ECO:0007669"/>
    <property type="project" value="TreeGrafter"/>
</dbReference>
<dbReference type="EMBL" id="KN880587">
    <property type="protein sequence ID" value="KIY65518.1"/>
    <property type="molecule type" value="Genomic_DNA"/>
</dbReference>
<accession>A0A0D7B4M9</accession>
<comment type="similarity">
    <text evidence="1">Belongs to the short-chain dehydrogenases/reductases (SDR) family.</text>
</comment>
<dbReference type="Pfam" id="PF13561">
    <property type="entry name" value="adh_short_C2"/>
    <property type="match status" value="1"/>
</dbReference>
<dbReference type="InterPro" id="IPR036291">
    <property type="entry name" value="NAD(P)-bd_dom_sf"/>
</dbReference>
<dbReference type="AlphaFoldDB" id="A0A0D7B4M9"/>
<dbReference type="FunFam" id="3.40.50.720:FF:000084">
    <property type="entry name" value="Short-chain dehydrogenase reductase"/>
    <property type="match status" value="1"/>
</dbReference>
<proteinExistence type="inferred from homology"/>
<evidence type="ECO:0000256" key="1">
    <source>
        <dbReference type="ARBA" id="ARBA00006484"/>
    </source>
</evidence>
<dbReference type="OrthoDB" id="498125at2759"/>
<keyword evidence="2" id="KW-0521">NADP</keyword>
<organism evidence="3 4">
    <name type="scientific">Cylindrobasidium torrendii FP15055 ss-10</name>
    <dbReference type="NCBI Taxonomy" id="1314674"/>
    <lineage>
        <taxon>Eukaryota</taxon>
        <taxon>Fungi</taxon>
        <taxon>Dikarya</taxon>
        <taxon>Basidiomycota</taxon>
        <taxon>Agaricomycotina</taxon>
        <taxon>Agaricomycetes</taxon>
        <taxon>Agaricomycetidae</taxon>
        <taxon>Agaricales</taxon>
        <taxon>Marasmiineae</taxon>
        <taxon>Physalacriaceae</taxon>
        <taxon>Cylindrobasidium</taxon>
    </lineage>
</organism>
<dbReference type="InterPro" id="IPR002347">
    <property type="entry name" value="SDR_fam"/>
</dbReference>
<dbReference type="PROSITE" id="PS00061">
    <property type="entry name" value="ADH_SHORT"/>
    <property type="match status" value="1"/>
</dbReference>
<dbReference type="PRINTS" id="PR00081">
    <property type="entry name" value="GDHRDH"/>
</dbReference>
<sequence length="268" mass="27996">MSTSTTRKDFEPKNAVVTGAAMGLGRSIALRLAKDGLNVVVNDLEAKSSELASVVKEIEALKAGKVTFVLGDVTAEETSPALVKKCVEEFGSLDVMVCNAGTAWSSQITETSFAKVQTILDTNFKSMWLGYSAAATQMIKQNTGGRIIGACSTAGKKGFPFAAAYCASKFAVRGLTQSAAQEWGQNGITVNTYCPGLVRTPLIESLYGSGAAIGDASTTPDDAWAKLCALRRVGDPEDIAGIVSWLASKDAAYVTGQNINVDGGGLFD</sequence>
<dbReference type="GO" id="GO:0006633">
    <property type="term" value="P:fatty acid biosynthetic process"/>
    <property type="evidence" value="ECO:0007669"/>
    <property type="project" value="TreeGrafter"/>
</dbReference>
<evidence type="ECO:0000313" key="4">
    <source>
        <dbReference type="Proteomes" id="UP000054007"/>
    </source>
</evidence>
<name>A0A0D7B4M9_9AGAR</name>
<dbReference type="Gene3D" id="3.40.50.720">
    <property type="entry name" value="NAD(P)-binding Rossmann-like Domain"/>
    <property type="match status" value="1"/>
</dbReference>
<dbReference type="InterPro" id="IPR020904">
    <property type="entry name" value="Sc_DH/Rdtase_CS"/>
</dbReference>
<dbReference type="SUPFAM" id="SSF51735">
    <property type="entry name" value="NAD(P)-binding Rossmann-fold domains"/>
    <property type="match status" value="1"/>
</dbReference>
<keyword evidence="4" id="KW-1185">Reference proteome</keyword>
<gene>
    <name evidence="3" type="ORF">CYLTODRAFT_424281</name>
</gene>
<protein>
    <submittedName>
        <fullName evidence="3">NAD-binding protein</fullName>
    </submittedName>
</protein>
<dbReference type="PANTHER" id="PTHR42760:SF121">
    <property type="entry name" value="3-OXOACYL-(ACYL-CARRIER-PROTEIN) REDUCTASE"/>
    <property type="match status" value="1"/>
</dbReference>
<reference evidence="3 4" key="1">
    <citation type="journal article" date="2015" name="Fungal Genet. Biol.">
        <title>Evolution of novel wood decay mechanisms in Agaricales revealed by the genome sequences of Fistulina hepatica and Cylindrobasidium torrendii.</title>
        <authorList>
            <person name="Floudas D."/>
            <person name="Held B.W."/>
            <person name="Riley R."/>
            <person name="Nagy L.G."/>
            <person name="Koehler G."/>
            <person name="Ransdell A.S."/>
            <person name="Younus H."/>
            <person name="Chow J."/>
            <person name="Chiniquy J."/>
            <person name="Lipzen A."/>
            <person name="Tritt A."/>
            <person name="Sun H."/>
            <person name="Haridas S."/>
            <person name="LaButti K."/>
            <person name="Ohm R.A."/>
            <person name="Kues U."/>
            <person name="Blanchette R.A."/>
            <person name="Grigoriev I.V."/>
            <person name="Minto R.E."/>
            <person name="Hibbett D.S."/>
        </authorList>
    </citation>
    <scope>NUCLEOTIDE SEQUENCE [LARGE SCALE GENOMIC DNA]</scope>
    <source>
        <strain evidence="3 4">FP15055 ss-10</strain>
    </source>
</reference>
<dbReference type="PRINTS" id="PR00080">
    <property type="entry name" value="SDRFAMILY"/>
</dbReference>
<dbReference type="Proteomes" id="UP000054007">
    <property type="component" value="Unassembled WGS sequence"/>
</dbReference>
<dbReference type="STRING" id="1314674.A0A0D7B4M9"/>
<dbReference type="PANTHER" id="PTHR42760">
    <property type="entry name" value="SHORT-CHAIN DEHYDROGENASES/REDUCTASES FAMILY MEMBER"/>
    <property type="match status" value="1"/>
</dbReference>
<evidence type="ECO:0000313" key="3">
    <source>
        <dbReference type="EMBL" id="KIY65518.1"/>
    </source>
</evidence>
<evidence type="ECO:0000256" key="2">
    <source>
        <dbReference type="ARBA" id="ARBA00022857"/>
    </source>
</evidence>
<dbReference type="GO" id="GO:0016616">
    <property type="term" value="F:oxidoreductase activity, acting on the CH-OH group of donors, NAD or NADP as acceptor"/>
    <property type="evidence" value="ECO:0007669"/>
    <property type="project" value="TreeGrafter"/>
</dbReference>